<evidence type="ECO:0000256" key="6">
    <source>
        <dbReference type="ARBA" id="ARBA00023163"/>
    </source>
</evidence>
<evidence type="ECO:0000313" key="8">
    <source>
        <dbReference type="EMBL" id="SVC68495.1"/>
    </source>
</evidence>
<dbReference type="SUPFAM" id="SSF50249">
    <property type="entry name" value="Nucleic acid-binding proteins"/>
    <property type="match status" value="1"/>
</dbReference>
<evidence type="ECO:0000256" key="2">
    <source>
        <dbReference type="ARBA" id="ARBA00022490"/>
    </source>
</evidence>
<dbReference type="PROSITE" id="PS00352">
    <property type="entry name" value="CSD_1"/>
    <property type="match status" value="1"/>
</dbReference>
<accession>A0A382P7A5</accession>
<keyword evidence="5" id="KW-0010">Activator</keyword>
<dbReference type="PRINTS" id="PR00050">
    <property type="entry name" value="COLDSHOCK"/>
</dbReference>
<keyword evidence="4" id="KW-0238">DNA-binding</keyword>
<dbReference type="InterPro" id="IPR019844">
    <property type="entry name" value="CSD_CS"/>
</dbReference>
<dbReference type="PIRSF" id="PIRSF002599">
    <property type="entry name" value="Cold_shock_A"/>
    <property type="match status" value="1"/>
</dbReference>
<dbReference type="InterPro" id="IPR002059">
    <property type="entry name" value="CSP_DNA-bd"/>
</dbReference>
<reference evidence="8" key="1">
    <citation type="submission" date="2018-05" db="EMBL/GenBank/DDBJ databases">
        <authorList>
            <person name="Lanie J.A."/>
            <person name="Ng W.-L."/>
            <person name="Kazmierczak K.M."/>
            <person name="Andrzejewski T.M."/>
            <person name="Davidsen T.M."/>
            <person name="Wayne K.J."/>
            <person name="Tettelin H."/>
            <person name="Glass J.I."/>
            <person name="Rusch D."/>
            <person name="Podicherti R."/>
            <person name="Tsui H.-C.T."/>
            <person name="Winkler M.E."/>
        </authorList>
    </citation>
    <scope>NUCLEOTIDE SEQUENCE</scope>
</reference>
<evidence type="ECO:0000256" key="5">
    <source>
        <dbReference type="ARBA" id="ARBA00023159"/>
    </source>
</evidence>
<evidence type="ECO:0000256" key="4">
    <source>
        <dbReference type="ARBA" id="ARBA00023125"/>
    </source>
</evidence>
<dbReference type="FunFam" id="2.40.50.140:FF:000006">
    <property type="entry name" value="Cold shock protein CspC"/>
    <property type="match status" value="1"/>
</dbReference>
<dbReference type="PANTHER" id="PTHR46565">
    <property type="entry name" value="COLD SHOCK DOMAIN PROTEIN 2"/>
    <property type="match status" value="1"/>
</dbReference>
<dbReference type="PANTHER" id="PTHR46565:SF5">
    <property type="entry name" value="COLD SHOCK PROTEIN 2-LIKE"/>
    <property type="match status" value="1"/>
</dbReference>
<keyword evidence="3" id="KW-0805">Transcription regulation</keyword>
<dbReference type="GO" id="GO:0003677">
    <property type="term" value="F:DNA binding"/>
    <property type="evidence" value="ECO:0007669"/>
    <property type="project" value="UniProtKB-KW"/>
</dbReference>
<comment type="subcellular location">
    <subcellularLocation>
        <location evidence="1">Cytoplasm</location>
    </subcellularLocation>
</comment>
<proteinExistence type="predicted"/>
<dbReference type="Gene3D" id="2.40.50.140">
    <property type="entry name" value="Nucleic acid-binding proteins"/>
    <property type="match status" value="1"/>
</dbReference>
<keyword evidence="6" id="KW-0804">Transcription</keyword>
<protein>
    <recommendedName>
        <fullName evidence="7">CSD domain-containing protein</fullName>
    </recommendedName>
</protein>
<dbReference type="GO" id="GO:0005737">
    <property type="term" value="C:cytoplasm"/>
    <property type="evidence" value="ECO:0007669"/>
    <property type="project" value="UniProtKB-SubCell"/>
</dbReference>
<dbReference type="PROSITE" id="PS51857">
    <property type="entry name" value="CSD_2"/>
    <property type="match status" value="1"/>
</dbReference>
<evidence type="ECO:0000259" key="7">
    <source>
        <dbReference type="PROSITE" id="PS51857"/>
    </source>
</evidence>
<keyword evidence="2" id="KW-0963">Cytoplasm</keyword>
<dbReference type="CDD" id="cd04458">
    <property type="entry name" value="CSP_CDS"/>
    <property type="match status" value="1"/>
</dbReference>
<sequence length="70" mass="7575">MSDAKQGTVKWFNDSKGFGFIAPSDGGNDLFVHMSEIQMEGFKTLKDGQSVEYNEGSSEKGPCATNVVPQ</sequence>
<feature type="domain" description="CSD" evidence="7">
    <location>
        <begin position="4"/>
        <end position="69"/>
    </location>
</feature>
<name>A0A382P7A5_9ZZZZ</name>
<evidence type="ECO:0000256" key="1">
    <source>
        <dbReference type="ARBA" id="ARBA00004496"/>
    </source>
</evidence>
<dbReference type="Pfam" id="PF00313">
    <property type="entry name" value="CSD"/>
    <property type="match status" value="1"/>
</dbReference>
<dbReference type="InterPro" id="IPR012156">
    <property type="entry name" value="Cold_shock_CspA"/>
</dbReference>
<dbReference type="InterPro" id="IPR011129">
    <property type="entry name" value="CSD"/>
</dbReference>
<dbReference type="InterPro" id="IPR012340">
    <property type="entry name" value="NA-bd_OB-fold"/>
</dbReference>
<organism evidence="8">
    <name type="scientific">marine metagenome</name>
    <dbReference type="NCBI Taxonomy" id="408172"/>
    <lineage>
        <taxon>unclassified sequences</taxon>
        <taxon>metagenomes</taxon>
        <taxon>ecological metagenomes</taxon>
    </lineage>
</organism>
<evidence type="ECO:0000256" key="3">
    <source>
        <dbReference type="ARBA" id="ARBA00023015"/>
    </source>
</evidence>
<dbReference type="EMBL" id="UINC01104947">
    <property type="protein sequence ID" value="SVC68495.1"/>
    <property type="molecule type" value="Genomic_DNA"/>
</dbReference>
<gene>
    <name evidence="8" type="ORF">METZ01_LOCUS321349</name>
</gene>
<dbReference type="AlphaFoldDB" id="A0A382P7A5"/>
<dbReference type="SMART" id="SM00357">
    <property type="entry name" value="CSP"/>
    <property type="match status" value="1"/>
</dbReference>